<dbReference type="Gramene" id="TVU14418">
    <property type="protein sequence ID" value="TVU14418"/>
    <property type="gene ID" value="EJB05_37886"/>
</dbReference>
<feature type="non-terminal residue" evidence="1">
    <location>
        <position position="1"/>
    </location>
</feature>
<gene>
    <name evidence="1" type="ORF">EJB05_37886</name>
</gene>
<name>A0A5J9TUE1_9POAL</name>
<evidence type="ECO:0000313" key="2">
    <source>
        <dbReference type="Proteomes" id="UP000324897"/>
    </source>
</evidence>
<organism evidence="1 2">
    <name type="scientific">Eragrostis curvula</name>
    <name type="common">weeping love grass</name>
    <dbReference type="NCBI Taxonomy" id="38414"/>
    <lineage>
        <taxon>Eukaryota</taxon>
        <taxon>Viridiplantae</taxon>
        <taxon>Streptophyta</taxon>
        <taxon>Embryophyta</taxon>
        <taxon>Tracheophyta</taxon>
        <taxon>Spermatophyta</taxon>
        <taxon>Magnoliopsida</taxon>
        <taxon>Liliopsida</taxon>
        <taxon>Poales</taxon>
        <taxon>Poaceae</taxon>
        <taxon>PACMAD clade</taxon>
        <taxon>Chloridoideae</taxon>
        <taxon>Eragrostideae</taxon>
        <taxon>Eragrostidinae</taxon>
        <taxon>Eragrostis</taxon>
    </lineage>
</organism>
<dbReference type="PROSITE" id="PS51257">
    <property type="entry name" value="PROKAR_LIPOPROTEIN"/>
    <property type="match status" value="1"/>
</dbReference>
<reference evidence="1 2" key="1">
    <citation type="journal article" date="2019" name="Sci. Rep.">
        <title>A high-quality genome of Eragrostis curvula grass provides insights into Poaceae evolution and supports new strategies to enhance forage quality.</title>
        <authorList>
            <person name="Carballo J."/>
            <person name="Santos B.A.C.M."/>
            <person name="Zappacosta D."/>
            <person name="Garbus I."/>
            <person name="Selva J.P."/>
            <person name="Gallo C.A."/>
            <person name="Diaz A."/>
            <person name="Albertini E."/>
            <person name="Caccamo M."/>
            <person name="Echenique V."/>
        </authorList>
    </citation>
    <scope>NUCLEOTIDE SEQUENCE [LARGE SCALE GENOMIC DNA]</scope>
    <source>
        <strain evidence="2">cv. Victoria</strain>
        <tissue evidence="1">Leaf</tissue>
    </source>
</reference>
<proteinExistence type="predicted"/>
<dbReference type="AlphaFoldDB" id="A0A5J9TUE1"/>
<dbReference type="PANTHER" id="PTHR34223:SF99">
    <property type="entry name" value="OS04G0440200 PROTEIN"/>
    <property type="match status" value="1"/>
</dbReference>
<dbReference type="InterPro" id="IPR053197">
    <property type="entry name" value="F-box_SCFL_complex_component"/>
</dbReference>
<dbReference type="EMBL" id="RWGY01000031">
    <property type="protein sequence ID" value="TVU14418.1"/>
    <property type="molecule type" value="Genomic_DNA"/>
</dbReference>
<protein>
    <recommendedName>
        <fullName evidence="3">FBD domain-containing protein</fullName>
    </recommendedName>
</protein>
<dbReference type="SUPFAM" id="SSF52047">
    <property type="entry name" value="RNI-like"/>
    <property type="match status" value="1"/>
</dbReference>
<sequence length="202" mass="22738">MKQLVIEVPRLASMRVAGNPPSFTSACEMPYLVKASLTHPVGDHGLLWSLRDARRLDLIGFSATALLDGEPDDDDDFPMFHNLRALLLDWCELGRVGCRVLHRFLQNAPRLETLTLLHCAVSSDDYYCSRSAKRVKTSAGDRHEPAAAPYPCENLWYVEVQFYDDHTVVELAKVLGHISKEMARPIEGSVLDGKRTVKIWYA</sequence>
<keyword evidence="2" id="KW-1185">Reference proteome</keyword>
<evidence type="ECO:0008006" key="3">
    <source>
        <dbReference type="Google" id="ProtNLM"/>
    </source>
</evidence>
<accession>A0A5J9TUE1</accession>
<dbReference type="Proteomes" id="UP000324897">
    <property type="component" value="Unassembled WGS sequence"/>
</dbReference>
<evidence type="ECO:0000313" key="1">
    <source>
        <dbReference type="EMBL" id="TVU14418.1"/>
    </source>
</evidence>
<comment type="caution">
    <text evidence="1">The sequence shown here is derived from an EMBL/GenBank/DDBJ whole genome shotgun (WGS) entry which is preliminary data.</text>
</comment>
<dbReference type="PANTHER" id="PTHR34223">
    <property type="entry name" value="OS11G0201299 PROTEIN"/>
    <property type="match status" value="1"/>
</dbReference>